<accession>A0ACC3CYP6</accession>
<reference evidence="1" key="1">
    <citation type="submission" date="2024-09" db="EMBL/GenBank/DDBJ databases">
        <title>Black Yeasts Isolated from many extreme environments.</title>
        <authorList>
            <person name="Coleine C."/>
            <person name="Stajich J.E."/>
            <person name="Selbmann L."/>
        </authorList>
    </citation>
    <scope>NUCLEOTIDE SEQUENCE</scope>
    <source>
        <strain evidence="1">CCFEE 5737</strain>
    </source>
</reference>
<organism evidence="1 2">
    <name type="scientific">Coniosporium uncinatum</name>
    <dbReference type="NCBI Taxonomy" id="93489"/>
    <lineage>
        <taxon>Eukaryota</taxon>
        <taxon>Fungi</taxon>
        <taxon>Dikarya</taxon>
        <taxon>Ascomycota</taxon>
        <taxon>Pezizomycotina</taxon>
        <taxon>Dothideomycetes</taxon>
        <taxon>Dothideomycetes incertae sedis</taxon>
        <taxon>Coniosporium</taxon>
    </lineage>
</organism>
<dbReference type="EMBL" id="JAWDJW010009557">
    <property type="protein sequence ID" value="KAK3059279.1"/>
    <property type="molecule type" value="Genomic_DNA"/>
</dbReference>
<comment type="caution">
    <text evidence="1">The sequence shown here is derived from an EMBL/GenBank/DDBJ whole genome shotgun (WGS) entry which is preliminary data.</text>
</comment>
<dbReference type="Proteomes" id="UP001186974">
    <property type="component" value="Unassembled WGS sequence"/>
</dbReference>
<feature type="non-terminal residue" evidence="1">
    <location>
        <position position="172"/>
    </location>
</feature>
<protein>
    <submittedName>
        <fullName evidence="1">Uncharacterized protein</fullName>
    </submittedName>
</protein>
<proteinExistence type="predicted"/>
<sequence>MPKSKRAKVVHLSKTEKKGKELNQNLFANIRSAADTHQHIFVFAVSNMRNTYLKDVRAQFADSRFFFGKTKVMAKAMGSGPEDEHLPNLHKLSKYLTGNVGLLFTDREPAEVLEYFENYTETDFARAGTSATQDFVVSAGVVYSRGGELAPEEDEPVPHSVETTLRKWGMPT</sequence>
<gene>
    <name evidence="1" type="ORF">LTS18_011234</name>
</gene>
<evidence type="ECO:0000313" key="1">
    <source>
        <dbReference type="EMBL" id="KAK3059279.1"/>
    </source>
</evidence>
<name>A0ACC3CYP6_9PEZI</name>
<evidence type="ECO:0000313" key="2">
    <source>
        <dbReference type="Proteomes" id="UP001186974"/>
    </source>
</evidence>
<keyword evidence="2" id="KW-1185">Reference proteome</keyword>